<reference evidence="2" key="1">
    <citation type="journal article" date="2020" name="Nat. Commun.">
        <title>Large-scale genome sequencing of mycorrhizal fungi provides insights into the early evolution of symbiotic traits.</title>
        <authorList>
            <person name="Miyauchi S."/>
            <person name="Kiss E."/>
            <person name="Kuo A."/>
            <person name="Drula E."/>
            <person name="Kohler A."/>
            <person name="Sanchez-Garcia M."/>
            <person name="Morin E."/>
            <person name="Andreopoulos B."/>
            <person name="Barry K.W."/>
            <person name="Bonito G."/>
            <person name="Buee M."/>
            <person name="Carver A."/>
            <person name="Chen C."/>
            <person name="Cichocki N."/>
            <person name="Clum A."/>
            <person name="Culley D."/>
            <person name="Crous P.W."/>
            <person name="Fauchery L."/>
            <person name="Girlanda M."/>
            <person name="Hayes R.D."/>
            <person name="Keri Z."/>
            <person name="LaButti K."/>
            <person name="Lipzen A."/>
            <person name="Lombard V."/>
            <person name="Magnuson J."/>
            <person name="Maillard F."/>
            <person name="Murat C."/>
            <person name="Nolan M."/>
            <person name="Ohm R.A."/>
            <person name="Pangilinan J."/>
            <person name="Pereira M.F."/>
            <person name="Perotto S."/>
            <person name="Peter M."/>
            <person name="Pfister S."/>
            <person name="Riley R."/>
            <person name="Sitrit Y."/>
            <person name="Stielow J.B."/>
            <person name="Szollosi G."/>
            <person name="Zifcakova L."/>
            <person name="Stursova M."/>
            <person name="Spatafora J.W."/>
            <person name="Tedersoo L."/>
            <person name="Vaario L.M."/>
            <person name="Yamada A."/>
            <person name="Yan M."/>
            <person name="Wang P."/>
            <person name="Xu J."/>
            <person name="Bruns T."/>
            <person name="Baldrian P."/>
            <person name="Vilgalys R."/>
            <person name="Dunand C."/>
            <person name="Henrissat B."/>
            <person name="Grigoriev I.V."/>
            <person name="Hibbett D."/>
            <person name="Nagy L.G."/>
            <person name="Martin F.M."/>
        </authorList>
    </citation>
    <scope>NUCLEOTIDE SEQUENCE</scope>
    <source>
        <strain evidence="2">UP504</strain>
    </source>
</reference>
<evidence type="ECO:0000313" key="3">
    <source>
        <dbReference type="Proteomes" id="UP000886523"/>
    </source>
</evidence>
<evidence type="ECO:0000259" key="1">
    <source>
        <dbReference type="Pfam" id="PF20149"/>
    </source>
</evidence>
<keyword evidence="3" id="KW-1185">Reference proteome</keyword>
<proteinExistence type="predicted"/>
<accession>A0A9P6DVM9</accession>
<sequence>MPILNLKSTKKTLKKPVAISSSNTKPIPINPNNSEVPVITHRHCCQVIMKPLHHGPARQSHLDSDHELIMVSVAKHDVIMKRQAAEDEQCQIEDEELSFIPPSSSTAQRAPHVVQNQLKKKLGVRMMILQLGTVQRISLYIHTIFKGDHGHNPLEISSMDPMSEDDNRVMKSHINTPSDKNIDVISNGNSLRLSSPDPDLPSPGFLGESTGMSEYDLENSGPVGTGMSNIGDDFGAGNGDVFDDGNFGKSDPINFQQGYGHELLSWPPAKQASDFESNTEDVEILSAAKKPQLAIKSNPLLSMSSCTTEKKSSTMHLSQGIKPQLQAVGTDTQEELRSSNASLSCSGTPAGDKYASTNTNHQVIIKMTKSLYYLALITSNPWATMDPFEQIMGVHSQFHNQFKQAAQKHVPSFYGLINMSPASISAKVAVALANGNYHAKMFAVGKTQTGLYEHPCILAIINEGYFLNDKSEGAVHFASFTPWIPIPTIKAALSEYASGIYKPTEFSAKVWAPDYEAEVANWKFWASKDDAPVVTSHHILTSLSNLAAYYLPSLSIPHY</sequence>
<dbReference type="EMBL" id="MU128949">
    <property type="protein sequence ID" value="KAF9515497.1"/>
    <property type="molecule type" value="Genomic_DNA"/>
</dbReference>
<feature type="domain" description="DUF6532" evidence="1">
    <location>
        <begin position="390"/>
        <end position="523"/>
    </location>
</feature>
<protein>
    <recommendedName>
        <fullName evidence="1">DUF6532 domain-containing protein</fullName>
    </recommendedName>
</protein>
<dbReference type="AlphaFoldDB" id="A0A9P6DVM9"/>
<organism evidence="2 3">
    <name type="scientific">Hydnum rufescens UP504</name>
    <dbReference type="NCBI Taxonomy" id="1448309"/>
    <lineage>
        <taxon>Eukaryota</taxon>
        <taxon>Fungi</taxon>
        <taxon>Dikarya</taxon>
        <taxon>Basidiomycota</taxon>
        <taxon>Agaricomycotina</taxon>
        <taxon>Agaricomycetes</taxon>
        <taxon>Cantharellales</taxon>
        <taxon>Hydnaceae</taxon>
        <taxon>Hydnum</taxon>
    </lineage>
</organism>
<dbReference type="Pfam" id="PF20149">
    <property type="entry name" value="DUF6532"/>
    <property type="match status" value="1"/>
</dbReference>
<dbReference type="OrthoDB" id="3225557at2759"/>
<dbReference type="Proteomes" id="UP000886523">
    <property type="component" value="Unassembled WGS sequence"/>
</dbReference>
<gene>
    <name evidence="2" type="ORF">BS47DRAFT_1360944</name>
</gene>
<comment type="caution">
    <text evidence="2">The sequence shown here is derived from an EMBL/GenBank/DDBJ whole genome shotgun (WGS) entry which is preliminary data.</text>
</comment>
<name>A0A9P6DVM9_9AGAM</name>
<dbReference type="InterPro" id="IPR045341">
    <property type="entry name" value="DUF6532"/>
</dbReference>
<evidence type="ECO:0000313" key="2">
    <source>
        <dbReference type="EMBL" id="KAF9515497.1"/>
    </source>
</evidence>